<dbReference type="InterPro" id="IPR025396">
    <property type="entry name" value="DUF4302"/>
</dbReference>
<reference evidence="1 2" key="1">
    <citation type="submission" date="2019-02" db="EMBL/GenBank/DDBJ databases">
        <title>Genomic Encyclopedia of Type Strains, Phase IV (KMG-IV): sequencing the most valuable type-strain genomes for metagenomic binning, comparative biology and taxonomic classification.</title>
        <authorList>
            <person name="Goeker M."/>
        </authorList>
    </citation>
    <scope>NUCLEOTIDE SEQUENCE [LARGE SCALE GENOMIC DNA]</scope>
    <source>
        <strain evidence="1 2">DSM 28825</strain>
    </source>
</reference>
<dbReference type="EMBL" id="SHKN01000003">
    <property type="protein sequence ID" value="RZT92307.1"/>
    <property type="molecule type" value="Genomic_DNA"/>
</dbReference>
<comment type="caution">
    <text evidence="1">The sequence shown here is derived from an EMBL/GenBank/DDBJ whole genome shotgun (WGS) entry which is preliminary data.</text>
</comment>
<dbReference type="Pfam" id="PF14135">
    <property type="entry name" value="DUF4302"/>
    <property type="match status" value="1"/>
</dbReference>
<dbReference type="Proteomes" id="UP000293562">
    <property type="component" value="Unassembled WGS sequence"/>
</dbReference>
<organism evidence="1 2">
    <name type="scientific">Ancylomarina subtilis</name>
    <dbReference type="NCBI Taxonomy" id="1639035"/>
    <lineage>
        <taxon>Bacteria</taxon>
        <taxon>Pseudomonadati</taxon>
        <taxon>Bacteroidota</taxon>
        <taxon>Bacteroidia</taxon>
        <taxon>Marinilabiliales</taxon>
        <taxon>Marinifilaceae</taxon>
        <taxon>Ancylomarina</taxon>
    </lineage>
</organism>
<dbReference type="AlphaFoldDB" id="A0A4Q7V9D4"/>
<keyword evidence="2" id="KW-1185">Reference proteome</keyword>
<name>A0A4Q7V9D4_9BACT</name>
<dbReference type="OrthoDB" id="1150854at2"/>
<gene>
    <name evidence="1" type="ORF">EV201_2778</name>
</gene>
<dbReference type="PROSITE" id="PS51257">
    <property type="entry name" value="PROKAR_LIPOPROTEIN"/>
    <property type="match status" value="1"/>
</dbReference>
<sequence>MKKILYLFVAAISLFTSCDNEQDPIFDDSPETRINNVLTKYKTALTKDDGYWIAYYSGSAILMKFNEDNTVEFESTYSDGSEDRTISYRVSITQVPELVFESHSVFQAIYEDNLATGEYEFLFDKVTDDRIDFISKTDKGANKTKLTFFKGVPEDIATVKKIISKMEKSFFKHVSVEGSNYKAMLVTNGGNAIWRTISKDGKIENKEYEFSMTKDGLVFSPAVEIEGVEVTLFDNQVGKDLFSANVEGKTINIEIGNAPLTEESGVYEEFMATNFKVINGYSQALSSIVPSLKEDIKQFNAFQIYVEWGYLLGYAPGHEGGNWAGFSKFAFTKAAEDITVVTWGYGAYGAWWSEIYGNDGGKLLLEFLTDPSGLYIVKAGNDTYYLVSKADPSKYILVG</sequence>
<protein>
    <submittedName>
        <fullName evidence="1">Uncharacterized protein DUF4302</fullName>
    </submittedName>
</protein>
<evidence type="ECO:0000313" key="2">
    <source>
        <dbReference type="Proteomes" id="UP000293562"/>
    </source>
</evidence>
<accession>A0A4Q7V9D4</accession>
<dbReference type="RefSeq" id="WP_130308158.1">
    <property type="nucleotide sequence ID" value="NZ_SHKN01000003.1"/>
</dbReference>
<evidence type="ECO:0000313" key="1">
    <source>
        <dbReference type="EMBL" id="RZT92307.1"/>
    </source>
</evidence>
<proteinExistence type="predicted"/>